<dbReference type="STRING" id="97359.A0A550C9X5"/>
<evidence type="ECO:0000256" key="1">
    <source>
        <dbReference type="SAM" id="MobiDB-lite"/>
    </source>
</evidence>
<protein>
    <submittedName>
        <fullName evidence="3">Uncharacterized protein</fullName>
    </submittedName>
</protein>
<reference evidence="3 4" key="1">
    <citation type="journal article" date="2019" name="New Phytol.">
        <title>Comparative genomics reveals unique wood-decay strategies and fruiting body development in the Schizophyllaceae.</title>
        <authorList>
            <person name="Almasi E."/>
            <person name="Sahu N."/>
            <person name="Krizsan K."/>
            <person name="Balint B."/>
            <person name="Kovacs G.M."/>
            <person name="Kiss B."/>
            <person name="Cseklye J."/>
            <person name="Drula E."/>
            <person name="Henrissat B."/>
            <person name="Nagy I."/>
            <person name="Chovatia M."/>
            <person name="Adam C."/>
            <person name="LaButti K."/>
            <person name="Lipzen A."/>
            <person name="Riley R."/>
            <person name="Grigoriev I.V."/>
            <person name="Nagy L.G."/>
        </authorList>
    </citation>
    <scope>NUCLEOTIDE SEQUENCE [LARGE SCALE GENOMIC DNA]</scope>
    <source>
        <strain evidence="3 4">NL-1724</strain>
    </source>
</reference>
<dbReference type="OrthoDB" id="284718at2759"/>
<dbReference type="Proteomes" id="UP000320762">
    <property type="component" value="Unassembled WGS sequence"/>
</dbReference>
<keyword evidence="2" id="KW-0472">Membrane</keyword>
<evidence type="ECO:0000256" key="2">
    <source>
        <dbReference type="SAM" id="Phobius"/>
    </source>
</evidence>
<keyword evidence="2" id="KW-0812">Transmembrane</keyword>
<dbReference type="AlphaFoldDB" id="A0A550C9X5"/>
<feature type="region of interest" description="Disordered" evidence="1">
    <location>
        <begin position="1"/>
        <end position="21"/>
    </location>
</feature>
<dbReference type="EMBL" id="VDMD01000016">
    <property type="protein sequence ID" value="TRM61598.1"/>
    <property type="molecule type" value="Genomic_DNA"/>
</dbReference>
<feature type="transmembrane region" description="Helical" evidence="2">
    <location>
        <begin position="77"/>
        <end position="97"/>
    </location>
</feature>
<name>A0A550C9X5_9AGAR</name>
<evidence type="ECO:0000313" key="4">
    <source>
        <dbReference type="Proteomes" id="UP000320762"/>
    </source>
</evidence>
<keyword evidence="2" id="KW-1133">Transmembrane helix</keyword>
<proteinExistence type="predicted"/>
<comment type="caution">
    <text evidence="3">The sequence shown here is derived from an EMBL/GenBank/DDBJ whole genome shotgun (WGS) entry which is preliminary data.</text>
</comment>
<gene>
    <name evidence="3" type="ORF">BD626DRAFT_501560</name>
</gene>
<sequence length="106" mass="11533">MSGQKGDDPRDASMETPFRLPPTWYADSGDLMGQSGVMLSGLIVVTRNPYLGWPVFLLSLNQYLNSHPMRTKEGASGLSNVVLCACALIASYIPMFMVQKVQPPVA</sequence>
<evidence type="ECO:0000313" key="3">
    <source>
        <dbReference type="EMBL" id="TRM61598.1"/>
    </source>
</evidence>
<accession>A0A550C9X5</accession>
<organism evidence="3 4">
    <name type="scientific">Schizophyllum amplum</name>
    <dbReference type="NCBI Taxonomy" id="97359"/>
    <lineage>
        <taxon>Eukaryota</taxon>
        <taxon>Fungi</taxon>
        <taxon>Dikarya</taxon>
        <taxon>Basidiomycota</taxon>
        <taxon>Agaricomycotina</taxon>
        <taxon>Agaricomycetes</taxon>
        <taxon>Agaricomycetidae</taxon>
        <taxon>Agaricales</taxon>
        <taxon>Schizophyllaceae</taxon>
        <taxon>Schizophyllum</taxon>
    </lineage>
</organism>
<keyword evidence="4" id="KW-1185">Reference proteome</keyword>
<feature type="compositionally biased region" description="Basic and acidic residues" evidence="1">
    <location>
        <begin position="1"/>
        <end position="13"/>
    </location>
</feature>